<gene>
    <name evidence="1" type="ORF">K488DRAFT_72715</name>
</gene>
<proteinExistence type="predicted"/>
<sequence length="226" mass="24036">MGVATALTATDVVPPIEVTHARNSAPRAHAAAIETPACADACGTAETPESMSRQPRADSSAADDRTLAPARGMGCRRLRSETRAGVEMRRPCAREMTASEVVRRAAGADTSIVKADYGASEGLPRPPRDCAWFSGCALVGSDDRRAGVSLGLSGANCRWHAVSEGSAGRLHTALRWLRYECLGLERAAWSAGYHKYQKDRATSKHKGARRDRVKSTGADTDASSIQ</sequence>
<organism evidence="1 2">
    <name type="scientific">Vararia minispora EC-137</name>
    <dbReference type="NCBI Taxonomy" id="1314806"/>
    <lineage>
        <taxon>Eukaryota</taxon>
        <taxon>Fungi</taxon>
        <taxon>Dikarya</taxon>
        <taxon>Basidiomycota</taxon>
        <taxon>Agaricomycotina</taxon>
        <taxon>Agaricomycetes</taxon>
        <taxon>Russulales</taxon>
        <taxon>Lachnocladiaceae</taxon>
        <taxon>Vararia</taxon>
    </lineage>
</organism>
<comment type="caution">
    <text evidence="1">The sequence shown here is derived from an EMBL/GenBank/DDBJ whole genome shotgun (WGS) entry which is preliminary data.</text>
</comment>
<evidence type="ECO:0000313" key="1">
    <source>
        <dbReference type="EMBL" id="KAI0029773.1"/>
    </source>
</evidence>
<evidence type="ECO:0000313" key="2">
    <source>
        <dbReference type="Proteomes" id="UP000814128"/>
    </source>
</evidence>
<reference evidence="1" key="1">
    <citation type="submission" date="2021-02" db="EMBL/GenBank/DDBJ databases">
        <authorList>
            <consortium name="DOE Joint Genome Institute"/>
            <person name="Ahrendt S."/>
            <person name="Looney B.P."/>
            <person name="Miyauchi S."/>
            <person name="Morin E."/>
            <person name="Drula E."/>
            <person name="Courty P.E."/>
            <person name="Chicoki N."/>
            <person name="Fauchery L."/>
            <person name="Kohler A."/>
            <person name="Kuo A."/>
            <person name="Labutti K."/>
            <person name="Pangilinan J."/>
            <person name="Lipzen A."/>
            <person name="Riley R."/>
            <person name="Andreopoulos W."/>
            <person name="He G."/>
            <person name="Johnson J."/>
            <person name="Barry K.W."/>
            <person name="Grigoriev I.V."/>
            <person name="Nagy L."/>
            <person name="Hibbett D."/>
            <person name="Henrissat B."/>
            <person name="Matheny P.B."/>
            <person name="Labbe J."/>
            <person name="Martin F."/>
        </authorList>
    </citation>
    <scope>NUCLEOTIDE SEQUENCE</scope>
    <source>
        <strain evidence="1">EC-137</strain>
    </source>
</reference>
<accession>A0ACB8QD89</accession>
<reference evidence="1" key="2">
    <citation type="journal article" date="2022" name="New Phytol.">
        <title>Evolutionary transition to the ectomycorrhizal habit in the genomes of a hyperdiverse lineage of mushroom-forming fungi.</title>
        <authorList>
            <person name="Looney B."/>
            <person name="Miyauchi S."/>
            <person name="Morin E."/>
            <person name="Drula E."/>
            <person name="Courty P.E."/>
            <person name="Kohler A."/>
            <person name="Kuo A."/>
            <person name="LaButti K."/>
            <person name="Pangilinan J."/>
            <person name="Lipzen A."/>
            <person name="Riley R."/>
            <person name="Andreopoulos W."/>
            <person name="He G."/>
            <person name="Johnson J."/>
            <person name="Nolan M."/>
            <person name="Tritt A."/>
            <person name="Barry K.W."/>
            <person name="Grigoriev I.V."/>
            <person name="Nagy L.G."/>
            <person name="Hibbett D."/>
            <person name="Henrissat B."/>
            <person name="Matheny P.B."/>
            <person name="Labbe J."/>
            <person name="Martin F.M."/>
        </authorList>
    </citation>
    <scope>NUCLEOTIDE SEQUENCE</scope>
    <source>
        <strain evidence="1">EC-137</strain>
    </source>
</reference>
<dbReference type="EMBL" id="MU273657">
    <property type="protein sequence ID" value="KAI0029773.1"/>
    <property type="molecule type" value="Genomic_DNA"/>
</dbReference>
<protein>
    <submittedName>
        <fullName evidence="1">Uncharacterized protein</fullName>
    </submittedName>
</protein>
<dbReference type="Proteomes" id="UP000814128">
    <property type="component" value="Unassembled WGS sequence"/>
</dbReference>
<keyword evidence="2" id="KW-1185">Reference proteome</keyword>
<name>A0ACB8QD89_9AGAM</name>